<sequence>MNESRKPSRLRPGGFRFQKFSKTIQARSITGRRNVRRLPVNVHDEAHNLARAIRESDEYRQYAELKDAASQNEELAVMLNDYRAKQFEIQAKQMAGEELGPEVMEQIQSLSQIIMRDPLAFQYVQAEARFTLLVNDVFNILGDVIKFDR</sequence>
<evidence type="ECO:0000313" key="2">
    <source>
        <dbReference type="Proteomes" id="UP000594014"/>
    </source>
</evidence>
<dbReference type="EMBL" id="CP042469">
    <property type="protein sequence ID" value="QOX62725.1"/>
    <property type="molecule type" value="Genomic_DNA"/>
</dbReference>
<accession>A0ACD1A8N7</accession>
<reference evidence="1" key="1">
    <citation type="submission" date="2019-08" db="EMBL/GenBank/DDBJ databases">
        <title>Genome sequence of Clostridiales bacterium MT110.</title>
        <authorList>
            <person name="Cao J."/>
        </authorList>
    </citation>
    <scope>NUCLEOTIDE SEQUENCE</scope>
    <source>
        <strain evidence="1">MT110</strain>
    </source>
</reference>
<protein>
    <submittedName>
        <fullName evidence="1">Uncharacterized protein</fullName>
    </submittedName>
</protein>
<proteinExistence type="predicted"/>
<organism evidence="1 2">
    <name type="scientific">Anoxybacterium hadale</name>
    <dbReference type="NCBI Taxonomy" id="3408580"/>
    <lineage>
        <taxon>Bacteria</taxon>
        <taxon>Bacillati</taxon>
        <taxon>Bacillota</taxon>
        <taxon>Clostridia</taxon>
        <taxon>Peptostreptococcales</taxon>
        <taxon>Anaerovoracaceae</taxon>
        <taxon>Anoxybacterium</taxon>
    </lineage>
</organism>
<dbReference type="Proteomes" id="UP000594014">
    <property type="component" value="Chromosome"/>
</dbReference>
<gene>
    <name evidence="1" type="ORF">FRZ06_04860</name>
</gene>
<keyword evidence="2" id="KW-1185">Reference proteome</keyword>
<name>A0ACD1A8N7_9FIRM</name>
<evidence type="ECO:0000313" key="1">
    <source>
        <dbReference type="EMBL" id="QOX62725.1"/>
    </source>
</evidence>